<organism evidence="1 2">
    <name type="scientific">Mordavella massiliensis</name>
    <dbReference type="NCBI Taxonomy" id="1871024"/>
    <lineage>
        <taxon>Bacteria</taxon>
        <taxon>Bacillati</taxon>
        <taxon>Bacillota</taxon>
        <taxon>Clostridia</taxon>
        <taxon>Eubacteriales</taxon>
        <taxon>Clostridiaceae</taxon>
        <taxon>Mordavella</taxon>
    </lineage>
</organism>
<name>A0A938X153_9CLOT</name>
<dbReference type="Proteomes" id="UP000713880">
    <property type="component" value="Unassembled WGS sequence"/>
</dbReference>
<reference evidence="1" key="1">
    <citation type="submission" date="2020-08" db="EMBL/GenBank/DDBJ databases">
        <authorList>
            <person name="Cejkova D."/>
            <person name="Kubasova T."/>
            <person name="Jahodarova E."/>
            <person name="Rychlik I."/>
        </authorList>
    </citation>
    <scope>NUCLEOTIDE SEQUENCE</scope>
    <source>
        <strain evidence="1">An420c</strain>
    </source>
</reference>
<proteinExistence type="predicted"/>
<reference evidence="1" key="2">
    <citation type="journal article" date="2021" name="Sci. Rep.">
        <title>The distribution of antibiotic resistance genes in chicken gut microbiota commensals.</title>
        <authorList>
            <person name="Juricova H."/>
            <person name="Matiasovicova J."/>
            <person name="Kubasova T."/>
            <person name="Cejkova D."/>
            <person name="Rychlik I."/>
        </authorList>
    </citation>
    <scope>NUCLEOTIDE SEQUENCE</scope>
    <source>
        <strain evidence="1">An420c</strain>
    </source>
</reference>
<accession>A0A938X153</accession>
<protein>
    <submittedName>
        <fullName evidence="1">Uncharacterized protein</fullName>
    </submittedName>
</protein>
<dbReference type="EMBL" id="JACJLV010000008">
    <property type="protein sequence ID" value="MBM6826204.1"/>
    <property type="molecule type" value="Genomic_DNA"/>
</dbReference>
<comment type="caution">
    <text evidence="1">The sequence shown here is derived from an EMBL/GenBank/DDBJ whole genome shotgun (WGS) entry which is preliminary data.</text>
</comment>
<dbReference type="RefSeq" id="WP_204908262.1">
    <property type="nucleotide sequence ID" value="NZ_JACJLV010000008.1"/>
</dbReference>
<evidence type="ECO:0000313" key="1">
    <source>
        <dbReference type="EMBL" id="MBM6826204.1"/>
    </source>
</evidence>
<keyword evidence="2" id="KW-1185">Reference proteome</keyword>
<evidence type="ECO:0000313" key="2">
    <source>
        <dbReference type="Proteomes" id="UP000713880"/>
    </source>
</evidence>
<gene>
    <name evidence="1" type="ORF">H6A13_03660</name>
</gene>
<sequence length="48" mass="5674">MAHETAQILGMGCRVLFHNGILYRIQTQVISRRQSSKKYYQEVEVYVQ</sequence>
<dbReference type="AlphaFoldDB" id="A0A938X153"/>